<organism evidence="1 2">
    <name type="scientific">Enterococcus phage SSsP-1</name>
    <dbReference type="NCBI Taxonomy" id="2859527"/>
    <lineage>
        <taxon>Viruses</taxon>
        <taxon>Duplodnaviria</taxon>
        <taxon>Heunggongvirae</taxon>
        <taxon>Uroviricota</taxon>
        <taxon>Caudoviricetes</taxon>
        <taxon>Saphexavirus</taxon>
        <taxon>Saphexavirus SSsP1</taxon>
    </lineage>
</organism>
<dbReference type="Proteomes" id="UP000827296">
    <property type="component" value="Segment"/>
</dbReference>
<protein>
    <submittedName>
        <fullName evidence="1">Uncharacterized protein</fullName>
    </submittedName>
</protein>
<reference evidence="1 2" key="1">
    <citation type="journal article" date="2022" name="Viruses">
        <title>Two Novel Lytic Bacteriophages Infecting Enterococcus spp. Are Promising Candidates for Targeted Antibacterial Therapy.</title>
        <authorList>
            <person name="Tkachev P.V."/>
            <person name="Pchelin I.M."/>
            <person name="Azarov D.V."/>
            <person name="Gorshkov A.N."/>
            <person name="Shamova O.V."/>
            <person name="Dmitriev A.V."/>
            <person name="Goncharov A.E."/>
        </authorList>
    </citation>
    <scope>NUCLEOTIDE SEQUENCE [LARGE SCALE GENOMIC DNA]</scope>
</reference>
<dbReference type="EMBL" id="MZ333457">
    <property type="protein sequence ID" value="QYI86551.1"/>
    <property type="molecule type" value="Genomic_DNA"/>
</dbReference>
<evidence type="ECO:0000313" key="2">
    <source>
        <dbReference type="Proteomes" id="UP000827296"/>
    </source>
</evidence>
<accession>A0AAE7WEL4</accession>
<keyword evidence="2" id="KW-1185">Reference proteome</keyword>
<sequence length="68" mass="7608">MKDFLVVVMIGNKMLNFATSTESMTMEFVESLKKELLEQLSEDISPADITVLNIIPMDKKQSSIITGI</sequence>
<evidence type="ECO:0000313" key="1">
    <source>
        <dbReference type="EMBL" id="QYI86551.1"/>
    </source>
</evidence>
<proteinExistence type="predicted"/>
<name>A0AAE7WEL4_9CAUD</name>